<evidence type="ECO:0000313" key="6">
    <source>
        <dbReference type="Proteomes" id="UP000076008"/>
    </source>
</evidence>
<dbReference type="InterPro" id="IPR036388">
    <property type="entry name" value="WH-like_DNA-bd_sf"/>
</dbReference>
<dbReference type="GO" id="GO:0003677">
    <property type="term" value="F:DNA binding"/>
    <property type="evidence" value="ECO:0007669"/>
    <property type="project" value="UniProtKB-KW"/>
</dbReference>
<proteinExistence type="predicted"/>
<gene>
    <name evidence="5" type="ORF">SAMEA2273318_04159</name>
</gene>
<dbReference type="InterPro" id="IPR026881">
    <property type="entry name" value="WYL_dom"/>
</dbReference>
<dbReference type="AlphaFoldDB" id="A0A144S595"/>
<evidence type="ECO:0000256" key="1">
    <source>
        <dbReference type="ARBA" id="ARBA00023015"/>
    </source>
</evidence>
<name>A0A144S595_ENTCL</name>
<feature type="domain" description="WYL" evidence="4">
    <location>
        <begin position="129"/>
        <end position="186"/>
    </location>
</feature>
<dbReference type="GeneID" id="63140406"/>
<dbReference type="PROSITE" id="PS00894">
    <property type="entry name" value="HTH_DEOR_1"/>
    <property type="match status" value="1"/>
</dbReference>
<dbReference type="Gene3D" id="1.10.10.10">
    <property type="entry name" value="Winged helix-like DNA-binding domain superfamily/Winged helix DNA-binding domain"/>
    <property type="match status" value="1"/>
</dbReference>
<evidence type="ECO:0000256" key="2">
    <source>
        <dbReference type="ARBA" id="ARBA00023125"/>
    </source>
</evidence>
<dbReference type="Proteomes" id="UP000076008">
    <property type="component" value="Unassembled WGS sequence"/>
</dbReference>
<keyword evidence="1" id="KW-0805">Transcription regulation</keyword>
<sequence>MQRPDEEARYDRLAVRLSVIISRLMAGETLTLQTLSGEFGVSIRTLRRDLHQRLVHLDIIGENGTYRLSESATRDHSPGAVSFARSTGIARIIPSQNRQLMHLLMNETGTSPCFIWHDLPPAWTQADSFHRLAEAICHHRVVSLLVGGVRHDEQEPYRLIYRHQHWYLVVCCRGSLRVFRLEDIISASLSEQTFRRRSEISSLITEEGFISALPHFRFISDVIHTFREQHPEHPSRPKGVKS</sequence>
<dbReference type="GO" id="GO:0003700">
    <property type="term" value="F:DNA-binding transcription factor activity"/>
    <property type="evidence" value="ECO:0007669"/>
    <property type="project" value="InterPro"/>
</dbReference>
<dbReference type="RefSeq" id="WP_009652433.1">
    <property type="nucleotide sequence ID" value="NZ_FJXR01000032.1"/>
</dbReference>
<accession>A0A144S595</accession>
<keyword evidence="3" id="KW-0804">Transcription</keyword>
<evidence type="ECO:0000259" key="4">
    <source>
        <dbReference type="Pfam" id="PF13280"/>
    </source>
</evidence>
<organism evidence="5 6">
    <name type="scientific">Enterobacter cloacae</name>
    <dbReference type="NCBI Taxonomy" id="550"/>
    <lineage>
        <taxon>Bacteria</taxon>
        <taxon>Pseudomonadati</taxon>
        <taxon>Pseudomonadota</taxon>
        <taxon>Gammaproteobacteria</taxon>
        <taxon>Enterobacterales</taxon>
        <taxon>Enterobacteriaceae</taxon>
        <taxon>Enterobacter</taxon>
        <taxon>Enterobacter cloacae complex</taxon>
    </lineage>
</organism>
<dbReference type="InterPro" id="IPR018356">
    <property type="entry name" value="Tscrpt_reg_HTH_DeoR_CS"/>
</dbReference>
<evidence type="ECO:0000313" key="5">
    <source>
        <dbReference type="EMBL" id="CZW15899.1"/>
    </source>
</evidence>
<evidence type="ECO:0000256" key="3">
    <source>
        <dbReference type="ARBA" id="ARBA00023163"/>
    </source>
</evidence>
<keyword evidence="2" id="KW-0238">DNA-binding</keyword>
<dbReference type="Pfam" id="PF13280">
    <property type="entry name" value="WYL"/>
    <property type="match status" value="1"/>
</dbReference>
<reference evidence="5 6" key="1">
    <citation type="submission" date="2016-03" db="EMBL/GenBank/DDBJ databases">
        <authorList>
            <consortium name="Pathogen Informatics"/>
        </authorList>
    </citation>
    <scope>NUCLEOTIDE SEQUENCE [LARGE SCALE GENOMIC DNA]</scope>
    <source>
        <strain evidence="6">e1252</strain>
    </source>
</reference>
<protein>
    <submittedName>
        <fullName evidence="5">Regulatory protein DeoR</fullName>
    </submittedName>
</protein>
<dbReference type="PROSITE" id="PS52050">
    <property type="entry name" value="WYL"/>
    <property type="match status" value="1"/>
</dbReference>
<dbReference type="EMBL" id="FJXR01000032">
    <property type="protein sequence ID" value="CZW15899.1"/>
    <property type="molecule type" value="Genomic_DNA"/>
</dbReference>